<reference evidence="1 2" key="1">
    <citation type="journal article" date="2015" name="Genome Biol. Evol.">
        <title>Comparative Genomics of a Bacterivorous Green Alga Reveals Evolutionary Causalities and Consequences of Phago-Mixotrophic Mode of Nutrition.</title>
        <authorList>
            <person name="Burns J.A."/>
            <person name="Paasch A."/>
            <person name="Narechania A."/>
            <person name="Kim E."/>
        </authorList>
    </citation>
    <scope>NUCLEOTIDE SEQUENCE [LARGE SCALE GENOMIC DNA]</scope>
    <source>
        <strain evidence="1 2">PLY_AMNH</strain>
    </source>
</reference>
<keyword evidence="2" id="KW-1185">Reference proteome</keyword>
<comment type="caution">
    <text evidence="1">The sequence shown here is derived from an EMBL/GenBank/DDBJ whole genome shotgun (WGS) entry which is preliminary data.</text>
</comment>
<sequence>MVLPQGPWDSSHWVSAHLIRALRDCSTSHNSGGRFKENLRTARHAASRSKTLTAVWCTVADPTQWTTSTPTAQDAIPCVALAAAPVAAAIATAVVCSRCHEPGAHGQGVTDTSAYALAHTMLSVLNPFAHMVEAVTSPTVTMLVGDTSREAA</sequence>
<evidence type="ECO:0000313" key="2">
    <source>
        <dbReference type="Proteomes" id="UP001190700"/>
    </source>
</evidence>
<dbReference type="EMBL" id="LGRX02002705">
    <property type="protein sequence ID" value="KAK3283610.1"/>
    <property type="molecule type" value="Genomic_DNA"/>
</dbReference>
<proteinExistence type="predicted"/>
<gene>
    <name evidence="1" type="ORF">CYMTET_8698</name>
</gene>
<name>A0AAE0LG87_9CHLO</name>
<protein>
    <submittedName>
        <fullName evidence="1">Uncharacterized protein</fullName>
    </submittedName>
</protein>
<dbReference type="AlphaFoldDB" id="A0AAE0LG87"/>
<dbReference type="Proteomes" id="UP001190700">
    <property type="component" value="Unassembled WGS sequence"/>
</dbReference>
<evidence type="ECO:0000313" key="1">
    <source>
        <dbReference type="EMBL" id="KAK3283610.1"/>
    </source>
</evidence>
<organism evidence="1 2">
    <name type="scientific">Cymbomonas tetramitiformis</name>
    <dbReference type="NCBI Taxonomy" id="36881"/>
    <lineage>
        <taxon>Eukaryota</taxon>
        <taxon>Viridiplantae</taxon>
        <taxon>Chlorophyta</taxon>
        <taxon>Pyramimonadophyceae</taxon>
        <taxon>Pyramimonadales</taxon>
        <taxon>Pyramimonadaceae</taxon>
        <taxon>Cymbomonas</taxon>
    </lineage>
</organism>
<accession>A0AAE0LG87</accession>